<proteinExistence type="predicted"/>
<dbReference type="RefSeq" id="WP_313274136.1">
    <property type="nucleotide sequence ID" value="NZ_JASXSX010000003.1"/>
</dbReference>
<dbReference type="EMBL" id="JASXSX010000003">
    <property type="protein sequence ID" value="MDT3767933.1"/>
    <property type="molecule type" value="Genomic_DNA"/>
</dbReference>
<keyword evidence="4" id="KW-1185">Reference proteome</keyword>
<evidence type="ECO:0000313" key="3">
    <source>
        <dbReference type="EMBL" id="MDT3767933.1"/>
    </source>
</evidence>
<evidence type="ECO:0008006" key="5">
    <source>
        <dbReference type="Google" id="ProtNLM"/>
    </source>
</evidence>
<evidence type="ECO:0000256" key="2">
    <source>
        <dbReference type="SAM" id="Phobius"/>
    </source>
</evidence>
<gene>
    <name evidence="3" type="ORF">QS713_07655</name>
</gene>
<dbReference type="Proteomes" id="UP001247542">
    <property type="component" value="Unassembled WGS sequence"/>
</dbReference>
<keyword evidence="2" id="KW-0472">Membrane</keyword>
<feature type="transmembrane region" description="Helical" evidence="2">
    <location>
        <begin position="6"/>
        <end position="27"/>
    </location>
</feature>
<comment type="caution">
    <text evidence="3">The sequence shown here is derived from an EMBL/GenBank/DDBJ whole genome shotgun (WGS) entry which is preliminary data.</text>
</comment>
<organism evidence="3 4">
    <name type="scientific">Gleimia hominis</name>
    <dbReference type="NCBI Taxonomy" id="595468"/>
    <lineage>
        <taxon>Bacteria</taxon>
        <taxon>Bacillati</taxon>
        <taxon>Actinomycetota</taxon>
        <taxon>Actinomycetes</taxon>
        <taxon>Actinomycetales</taxon>
        <taxon>Actinomycetaceae</taxon>
        <taxon>Gleimia</taxon>
    </lineage>
</organism>
<accession>A0ABU3IC39</accession>
<keyword evidence="2" id="KW-0812">Transmembrane</keyword>
<name>A0ABU3IC39_9ACTO</name>
<sequence>MLSTAFFVIITTLAIVVIALIVLAVLMTTRRPMASWQDELKGARTYLKPQQKPDEKRGAAPQKPILVEPQTESIFTVMERDSTSGSGYLSADELQAPQLGEEEDD</sequence>
<feature type="region of interest" description="Disordered" evidence="1">
    <location>
        <begin position="81"/>
        <end position="105"/>
    </location>
</feature>
<evidence type="ECO:0000256" key="1">
    <source>
        <dbReference type="SAM" id="MobiDB-lite"/>
    </source>
</evidence>
<evidence type="ECO:0000313" key="4">
    <source>
        <dbReference type="Proteomes" id="UP001247542"/>
    </source>
</evidence>
<reference evidence="3 4" key="1">
    <citation type="submission" date="2023-06" db="EMBL/GenBank/DDBJ databases">
        <title>Draft genome sequence of Gleimia hominis type strain CCUG 57540T.</title>
        <authorList>
            <person name="Salva-Serra F."/>
            <person name="Cardew S."/>
            <person name="Jensie Markopoulos S."/>
            <person name="Ohlen M."/>
            <person name="Inganas E."/>
            <person name="Svensson-Stadler L."/>
            <person name="Moore E.R.B."/>
        </authorList>
    </citation>
    <scope>NUCLEOTIDE SEQUENCE [LARGE SCALE GENOMIC DNA]</scope>
    <source>
        <strain evidence="3 4">CCUG 57540</strain>
    </source>
</reference>
<keyword evidence="2" id="KW-1133">Transmembrane helix</keyword>
<protein>
    <recommendedName>
        <fullName evidence="5">EF-hand domain-containing protein</fullName>
    </recommendedName>
</protein>